<dbReference type="EMBL" id="LCFD01000001">
    <property type="protein sequence ID" value="KKS87668.1"/>
    <property type="molecule type" value="Genomic_DNA"/>
</dbReference>
<dbReference type="Gene3D" id="3.90.79.10">
    <property type="entry name" value="Nucleoside Triphosphate Pyrophosphohydrolase"/>
    <property type="match status" value="1"/>
</dbReference>
<evidence type="ECO:0000256" key="10">
    <source>
        <dbReference type="NCBIfam" id="TIGR02150"/>
    </source>
</evidence>
<protein>
    <recommendedName>
        <fullName evidence="3 10">Isopentenyl-diphosphate delta-isomerase</fullName>
        <ecNumber evidence="3 10">5.3.3.2</ecNumber>
    </recommendedName>
</protein>
<evidence type="ECO:0000256" key="4">
    <source>
        <dbReference type="ARBA" id="ARBA00022490"/>
    </source>
</evidence>
<sequence>MELVVLVNENDQDIGRAEKDAVHTTTTRLHRGFSLFLFNQTWEVMLTQRSRWKKAFPDIWTNTVCGHPRPDETAVAAAQRRLKEELGMVATTIEEVAPYRYQFTDQNGIMENEICPILVGRSYAYPKPNLNEVQDWKWVPWRVFLQEIEGTPESFSPWCREEAKIIEDKLQILKGL</sequence>
<dbReference type="GO" id="GO:0004452">
    <property type="term" value="F:isopentenyl-diphosphate delta-isomerase activity"/>
    <property type="evidence" value="ECO:0007669"/>
    <property type="project" value="UniProtKB-UniRule"/>
</dbReference>
<dbReference type="GO" id="GO:0046872">
    <property type="term" value="F:metal ion binding"/>
    <property type="evidence" value="ECO:0007669"/>
    <property type="project" value="UniProtKB-KW"/>
</dbReference>
<dbReference type="GO" id="GO:0050992">
    <property type="term" value="P:dimethylallyl diphosphate biosynthetic process"/>
    <property type="evidence" value="ECO:0007669"/>
    <property type="project" value="UniProtKB-UniPathway"/>
</dbReference>
<comment type="similarity">
    <text evidence="2">Belongs to the IPP isomerase type 1 family.</text>
</comment>
<dbReference type="PIRSF" id="PIRSF018427">
    <property type="entry name" value="Isopntndiph_ism"/>
    <property type="match status" value="1"/>
</dbReference>
<dbReference type="HAMAP" id="MF_00202">
    <property type="entry name" value="Idi"/>
    <property type="match status" value="1"/>
</dbReference>
<evidence type="ECO:0000259" key="12">
    <source>
        <dbReference type="PROSITE" id="PS51462"/>
    </source>
</evidence>
<feature type="active site" evidence="11">
    <location>
        <position position="113"/>
    </location>
</feature>
<dbReference type="PANTHER" id="PTHR10885">
    <property type="entry name" value="ISOPENTENYL-DIPHOSPHATE DELTA-ISOMERASE"/>
    <property type="match status" value="1"/>
</dbReference>
<evidence type="ECO:0000313" key="14">
    <source>
        <dbReference type="Proteomes" id="UP000034050"/>
    </source>
</evidence>
<keyword evidence="4" id="KW-0963">Cytoplasm</keyword>
<dbReference type="InterPro" id="IPR000086">
    <property type="entry name" value="NUDIX_hydrolase_dom"/>
</dbReference>
<reference evidence="13 14" key="1">
    <citation type="journal article" date="2015" name="Nature">
        <title>rRNA introns, odd ribosomes, and small enigmatic genomes across a large radiation of phyla.</title>
        <authorList>
            <person name="Brown C.T."/>
            <person name="Hug L.A."/>
            <person name="Thomas B.C."/>
            <person name="Sharon I."/>
            <person name="Castelle C.J."/>
            <person name="Singh A."/>
            <person name="Wilkins M.J."/>
            <person name="Williams K.H."/>
            <person name="Banfield J.F."/>
        </authorList>
    </citation>
    <scope>NUCLEOTIDE SEQUENCE [LARGE SCALE GENOMIC DNA]</scope>
</reference>
<organism evidence="13 14">
    <name type="scientific">Candidatus Gottesmanbacteria bacterium GW2011_GWB1_43_11</name>
    <dbReference type="NCBI Taxonomy" id="1618446"/>
    <lineage>
        <taxon>Bacteria</taxon>
        <taxon>Candidatus Gottesmaniibacteriota</taxon>
    </lineage>
</organism>
<evidence type="ECO:0000256" key="9">
    <source>
        <dbReference type="ARBA" id="ARBA00023235"/>
    </source>
</evidence>
<keyword evidence="7" id="KW-0464">Manganese</keyword>
<dbReference type="InterPro" id="IPR011876">
    <property type="entry name" value="IsopentenylPP_isomerase_typ1"/>
</dbReference>
<dbReference type="EC" id="5.3.3.2" evidence="3 10"/>
<dbReference type="PROSITE" id="PS51462">
    <property type="entry name" value="NUDIX"/>
    <property type="match status" value="1"/>
</dbReference>
<accession>A0A0G1FL94</accession>
<evidence type="ECO:0000256" key="5">
    <source>
        <dbReference type="ARBA" id="ARBA00022723"/>
    </source>
</evidence>
<dbReference type="Pfam" id="PF00293">
    <property type="entry name" value="NUDIX"/>
    <property type="match status" value="1"/>
</dbReference>
<name>A0A0G1FL94_9BACT</name>
<dbReference type="SUPFAM" id="SSF55811">
    <property type="entry name" value="Nudix"/>
    <property type="match status" value="1"/>
</dbReference>
<dbReference type="InterPro" id="IPR015797">
    <property type="entry name" value="NUDIX_hydrolase-like_dom_sf"/>
</dbReference>
<dbReference type="InterPro" id="IPR056375">
    <property type="entry name" value="Idi_bact"/>
</dbReference>
<evidence type="ECO:0000256" key="1">
    <source>
        <dbReference type="ARBA" id="ARBA00004826"/>
    </source>
</evidence>
<dbReference type="AlphaFoldDB" id="A0A0G1FL94"/>
<proteinExistence type="inferred from homology"/>
<keyword evidence="6" id="KW-0460">Magnesium</keyword>
<evidence type="ECO:0000256" key="6">
    <source>
        <dbReference type="ARBA" id="ARBA00022842"/>
    </source>
</evidence>
<dbReference type="NCBIfam" id="NF002995">
    <property type="entry name" value="PRK03759.1"/>
    <property type="match status" value="1"/>
</dbReference>
<dbReference type="NCBIfam" id="TIGR02150">
    <property type="entry name" value="IPP_isom_1"/>
    <property type="match status" value="1"/>
</dbReference>
<comment type="caution">
    <text evidence="13">The sequence shown here is derived from an EMBL/GenBank/DDBJ whole genome shotgun (WGS) entry which is preliminary data.</text>
</comment>
<dbReference type="STRING" id="1618446.UV61_C0001G0075"/>
<evidence type="ECO:0000256" key="2">
    <source>
        <dbReference type="ARBA" id="ARBA00007579"/>
    </source>
</evidence>
<gene>
    <name evidence="13" type="ORF">UV61_C0001G0075</name>
</gene>
<comment type="pathway">
    <text evidence="1">Isoprenoid biosynthesis; dimethylallyl diphosphate biosynthesis; dimethylallyl diphosphate from isopentenyl diphosphate: step 1/1.</text>
</comment>
<evidence type="ECO:0000313" key="13">
    <source>
        <dbReference type="EMBL" id="KKS87668.1"/>
    </source>
</evidence>
<keyword evidence="5" id="KW-0479">Metal-binding</keyword>
<keyword evidence="9 13" id="KW-0413">Isomerase</keyword>
<evidence type="ECO:0000256" key="8">
    <source>
        <dbReference type="ARBA" id="ARBA00023229"/>
    </source>
</evidence>
<dbReference type="PANTHER" id="PTHR10885:SF0">
    <property type="entry name" value="ISOPENTENYL-DIPHOSPHATE DELTA-ISOMERASE"/>
    <property type="match status" value="1"/>
</dbReference>
<feature type="active site" evidence="11">
    <location>
        <position position="65"/>
    </location>
</feature>
<dbReference type="UniPathway" id="UPA00059">
    <property type="reaction ID" value="UER00104"/>
</dbReference>
<feature type="domain" description="Nudix hydrolase" evidence="12">
    <location>
        <begin position="28"/>
        <end position="161"/>
    </location>
</feature>
<keyword evidence="8" id="KW-0414">Isoprene biosynthesis</keyword>
<evidence type="ECO:0000256" key="7">
    <source>
        <dbReference type="ARBA" id="ARBA00023211"/>
    </source>
</evidence>
<dbReference type="CDD" id="cd02885">
    <property type="entry name" value="NUDIX_IPP_Isomerase"/>
    <property type="match status" value="1"/>
</dbReference>
<dbReference type="GO" id="GO:0008299">
    <property type="term" value="P:isoprenoid biosynthetic process"/>
    <property type="evidence" value="ECO:0007669"/>
    <property type="project" value="UniProtKB-UniRule"/>
</dbReference>
<dbReference type="Proteomes" id="UP000034050">
    <property type="component" value="Unassembled WGS sequence"/>
</dbReference>
<evidence type="ECO:0000256" key="11">
    <source>
        <dbReference type="PIRSR" id="PIRSR018427-1"/>
    </source>
</evidence>
<evidence type="ECO:0000256" key="3">
    <source>
        <dbReference type="ARBA" id="ARBA00012057"/>
    </source>
</evidence>